<accession>A0AAV8QIG7</accession>
<organism evidence="1 2">
    <name type="scientific">Ensete ventricosum</name>
    <name type="common">Abyssinian banana</name>
    <name type="synonym">Musa ensete</name>
    <dbReference type="NCBI Taxonomy" id="4639"/>
    <lineage>
        <taxon>Eukaryota</taxon>
        <taxon>Viridiplantae</taxon>
        <taxon>Streptophyta</taxon>
        <taxon>Embryophyta</taxon>
        <taxon>Tracheophyta</taxon>
        <taxon>Spermatophyta</taxon>
        <taxon>Magnoliopsida</taxon>
        <taxon>Liliopsida</taxon>
        <taxon>Zingiberales</taxon>
        <taxon>Musaceae</taxon>
        <taxon>Ensete</taxon>
    </lineage>
</organism>
<keyword evidence="2" id="KW-1185">Reference proteome</keyword>
<dbReference type="AlphaFoldDB" id="A0AAV8QIG7"/>
<dbReference type="Proteomes" id="UP001222027">
    <property type="component" value="Unassembled WGS sequence"/>
</dbReference>
<evidence type="ECO:0000313" key="1">
    <source>
        <dbReference type="EMBL" id="KAJ8471485.1"/>
    </source>
</evidence>
<proteinExistence type="predicted"/>
<dbReference type="EMBL" id="JAQQAF010000007">
    <property type="protein sequence ID" value="KAJ8471485.1"/>
    <property type="molecule type" value="Genomic_DNA"/>
</dbReference>
<evidence type="ECO:0000313" key="2">
    <source>
        <dbReference type="Proteomes" id="UP001222027"/>
    </source>
</evidence>
<gene>
    <name evidence="1" type="ORF">OPV22_025828</name>
</gene>
<reference evidence="1 2" key="1">
    <citation type="submission" date="2022-12" db="EMBL/GenBank/DDBJ databases">
        <title>Chromosome-scale assembly of the Ensete ventricosum genome.</title>
        <authorList>
            <person name="Dussert Y."/>
            <person name="Stocks J."/>
            <person name="Wendawek A."/>
            <person name="Woldeyes F."/>
            <person name="Nichols R.A."/>
            <person name="Borrell J.S."/>
        </authorList>
    </citation>
    <scope>NUCLEOTIDE SEQUENCE [LARGE SCALE GENOMIC DNA]</scope>
    <source>
        <strain evidence="2">cv. Maze</strain>
        <tissue evidence="1">Seeds</tissue>
    </source>
</reference>
<name>A0AAV8QIG7_ENSVE</name>
<protein>
    <submittedName>
        <fullName evidence="1">Uncharacterized protein</fullName>
    </submittedName>
</protein>
<comment type="caution">
    <text evidence="1">The sequence shown here is derived from an EMBL/GenBank/DDBJ whole genome shotgun (WGS) entry which is preliminary data.</text>
</comment>
<sequence>MAVSNWSETAMVVIGMRAKPWLSKVCWPWRGVRVAPTIGVGDGLVAPLRGHGGLLACDSGKRRGHGGIAFITWPRKRNRGEGKD</sequence>